<organism evidence="1 2">
    <name type="scientific">Aspergillus minisclerotigenes</name>
    <dbReference type="NCBI Taxonomy" id="656917"/>
    <lineage>
        <taxon>Eukaryota</taxon>
        <taxon>Fungi</taxon>
        <taxon>Dikarya</taxon>
        <taxon>Ascomycota</taxon>
        <taxon>Pezizomycotina</taxon>
        <taxon>Eurotiomycetes</taxon>
        <taxon>Eurotiomycetidae</taxon>
        <taxon>Eurotiales</taxon>
        <taxon>Aspergillaceae</taxon>
        <taxon>Aspergillus</taxon>
        <taxon>Aspergillus subgen. Circumdati</taxon>
    </lineage>
</organism>
<evidence type="ECO:0000313" key="1">
    <source>
        <dbReference type="EMBL" id="KAB8278631.1"/>
    </source>
</evidence>
<accession>A0A5N6JID0</accession>
<proteinExistence type="predicted"/>
<keyword evidence="2" id="KW-1185">Reference proteome</keyword>
<dbReference type="AlphaFoldDB" id="A0A5N6JID0"/>
<sequence length="107" mass="12302">MGSLAKLLFSSLERSIAKYLWEWFFFRDRLDENISRTVTLSVGKMGSCFGYRYPSFSLKTILRIESRGSSNNNGCQLEFLREMSSCSFAHSRCIQCNPLSSTNIYLT</sequence>
<reference evidence="1 2" key="1">
    <citation type="submission" date="2019-04" db="EMBL/GenBank/DDBJ databases">
        <title>Fungal friends and foes A comparative genomics study of 23 Aspergillus species from section Flavi.</title>
        <authorList>
            <consortium name="DOE Joint Genome Institute"/>
            <person name="Kjaerbolling I."/>
            <person name="Vesth T.C."/>
            <person name="Frisvad J.C."/>
            <person name="Nybo J.L."/>
            <person name="Theobald S."/>
            <person name="Kildgaard S."/>
            <person name="Petersen T.I."/>
            <person name="Kuo A."/>
            <person name="Sato A."/>
            <person name="Lyhne E.K."/>
            <person name="Kogle M.E."/>
            <person name="Wiebenga A."/>
            <person name="Kun R.S."/>
            <person name="Lubbers R.J."/>
            <person name="Makela M.R."/>
            <person name="Barry K."/>
            <person name="Chovatia M."/>
            <person name="Clum A."/>
            <person name="Daum C."/>
            <person name="Haridas S."/>
            <person name="He G."/>
            <person name="LaButti K."/>
            <person name="Lipzen A."/>
            <person name="Mondo S."/>
            <person name="Pangilinan J."/>
            <person name="Riley R."/>
            <person name="Salamov A."/>
            <person name="Simmons B.A."/>
            <person name="Magnuson J.K."/>
            <person name="Henrissat B."/>
            <person name="Mortensen U.H."/>
            <person name="Larsen T.O."/>
            <person name="De vries R.P."/>
            <person name="Grigoriev I.V."/>
            <person name="Machida M."/>
            <person name="Baker S.E."/>
            <person name="Andersen M.R."/>
        </authorList>
    </citation>
    <scope>NUCLEOTIDE SEQUENCE [LARGE SCALE GENOMIC DNA]</scope>
    <source>
        <strain evidence="1 2">CBS 117635</strain>
    </source>
</reference>
<protein>
    <submittedName>
        <fullName evidence="1">Uncharacterized protein</fullName>
    </submittedName>
</protein>
<evidence type="ECO:0000313" key="2">
    <source>
        <dbReference type="Proteomes" id="UP000326289"/>
    </source>
</evidence>
<name>A0A5N6JID0_9EURO</name>
<gene>
    <name evidence="1" type="ORF">BDV30DRAFT_122961</name>
</gene>
<dbReference type="Proteomes" id="UP000326289">
    <property type="component" value="Unassembled WGS sequence"/>
</dbReference>
<dbReference type="EMBL" id="ML732767">
    <property type="protein sequence ID" value="KAB8278631.1"/>
    <property type="molecule type" value="Genomic_DNA"/>
</dbReference>